<evidence type="ECO:0000313" key="3">
    <source>
        <dbReference type="Proteomes" id="UP000295517"/>
    </source>
</evidence>
<dbReference type="PRINTS" id="PR00038">
    <property type="entry name" value="HTHLUXR"/>
</dbReference>
<evidence type="ECO:0000313" key="2">
    <source>
        <dbReference type="EMBL" id="QBR83033.1"/>
    </source>
</evidence>
<gene>
    <name evidence="2" type="ORF">E3983_00885</name>
</gene>
<dbReference type="AlphaFoldDB" id="A0AAX1ED70"/>
<name>A0AAX1ED70_9GAMM</name>
<protein>
    <submittedName>
        <fullName evidence="2">LuxR family transcriptional regulator</fullName>
    </submittedName>
</protein>
<sequence>MNNFNHMLMHSNALYDVFQEHFKETPIDHWGYYCYDYEGHYFQLESDKEFFKDFLEKKLYVETPIYQSRLMKYQFYSSVIGADPKVPEKLSHLLKSHGYYSFVNIIHFHSDYTAILTMGSKKHSFDMINYVMNNEAKILNISHKIHEKLYPLFKKQNCIILPADLKTKLQMFQEDLLRESAYKEKGNIASRNNLEAFNFSSLPFDLARYNFTAREKDIIYLLFHGFNTKESADILDLSPRTIERNFASIRKKTNTSNKLQILNYLLKAP</sequence>
<dbReference type="InterPro" id="IPR016032">
    <property type="entry name" value="Sig_transdc_resp-reg_C-effctor"/>
</dbReference>
<dbReference type="EMBL" id="CP038254">
    <property type="protein sequence ID" value="QBR83033.1"/>
    <property type="molecule type" value="Genomic_DNA"/>
</dbReference>
<dbReference type="Gene3D" id="1.10.10.10">
    <property type="entry name" value="Winged helix-like DNA-binding domain superfamily/Winged helix DNA-binding domain"/>
    <property type="match status" value="1"/>
</dbReference>
<dbReference type="InterPro" id="IPR036388">
    <property type="entry name" value="WH-like_DNA-bd_sf"/>
</dbReference>
<reference evidence="2 3" key="1">
    <citation type="submission" date="2019-03" db="EMBL/GenBank/DDBJ databases">
        <title>Diverse conjugative elements silence natural transformation in Legionella species.</title>
        <authorList>
            <person name="Durieux I."/>
            <person name="Ginevra C."/>
            <person name="Attaiech L."/>
            <person name="Picq K."/>
            <person name="Juan P.A."/>
            <person name="Jarraud S."/>
            <person name="Charpentier X."/>
        </authorList>
    </citation>
    <scope>NUCLEOTIDE SEQUENCE [LARGE SCALE GENOMIC DNA]</scope>
    <source>
        <strain evidence="2 3">HL-0427-4011</strain>
    </source>
</reference>
<dbReference type="InterPro" id="IPR000792">
    <property type="entry name" value="Tscrpt_reg_LuxR_C"/>
</dbReference>
<evidence type="ECO:0000259" key="1">
    <source>
        <dbReference type="SMART" id="SM00421"/>
    </source>
</evidence>
<dbReference type="Proteomes" id="UP000295517">
    <property type="component" value="Chromosome"/>
</dbReference>
<organism evidence="2 3">
    <name type="scientific">Legionella israelensis</name>
    <dbReference type="NCBI Taxonomy" id="454"/>
    <lineage>
        <taxon>Bacteria</taxon>
        <taxon>Pseudomonadati</taxon>
        <taxon>Pseudomonadota</taxon>
        <taxon>Gammaproteobacteria</taxon>
        <taxon>Legionellales</taxon>
        <taxon>Legionellaceae</taxon>
        <taxon>Legionella</taxon>
    </lineage>
</organism>
<accession>A0AAX1ED70</accession>
<dbReference type="RefSeq" id="WP_135059528.1">
    <property type="nucleotide sequence ID" value="NZ_CP038254.1"/>
</dbReference>
<dbReference type="SUPFAM" id="SSF46894">
    <property type="entry name" value="C-terminal effector domain of the bipartite response regulators"/>
    <property type="match status" value="1"/>
</dbReference>
<dbReference type="SMART" id="SM00421">
    <property type="entry name" value="HTH_LUXR"/>
    <property type="match status" value="1"/>
</dbReference>
<dbReference type="GO" id="GO:0006355">
    <property type="term" value="P:regulation of DNA-templated transcription"/>
    <property type="evidence" value="ECO:0007669"/>
    <property type="project" value="InterPro"/>
</dbReference>
<feature type="domain" description="HTH luxR-type" evidence="1">
    <location>
        <begin position="208"/>
        <end position="265"/>
    </location>
</feature>
<dbReference type="GO" id="GO:0003677">
    <property type="term" value="F:DNA binding"/>
    <property type="evidence" value="ECO:0007669"/>
    <property type="project" value="InterPro"/>
</dbReference>
<proteinExistence type="predicted"/>
<dbReference type="Pfam" id="PF00196">
    <property type="entry name" value="GerE"/>
    <property type="match status" value="1"/>
</dbReference>